<evidence type="ECO:0000313" key="2">
    <source>
        <dbReference type="EMBL" id="CAF9932910.1"/>
    </source>
</evidence>
<evidence type="ECO:0000256" key="1">
    <source>
        <dbReference type="SAM" id="MobiDB-lite"/>
    </source>
</evidence>
<dbReference type="OrthoDB" id="8249012at2759"/>
<dbReference type="AlphaFoldDB" id="A0A8H3FZF4"/>
<dbReference type="Proteomes" id="UP000664521">
    <property type="component" value="Unassembled WGS sequence"/>
</dbReference>
<reference evidence="2" key="1">
    <citation type="submission" date="2021-03" db="EMBL/GenBank/DDBJ databases">
        <authorList>
            <person name="Tagirdzhanova G."/>
        </authorList>
    </citation>
    <scope>NUCLEOTIDE SEQUENCE</scope>
</reference>
<gene>
    <name evidence="2" type="ORF">HETSPECPRED_008482</name>
</gene>
<dbReference type="PANTHER" id="PTHR21521:SF0">
    <property type="entry name" value="AMUN, ISOFORM A"/>
    <property type="match status" value="1"/>
</dbReference>
<proteinExistence type="predicted"/>
<keyword evidence="3" id="KW-1185">Reference proteome</keyword>
<protein>
    <submittedName>
        <fullName evidence="2">Uncharacterized protein</fullName>
    </submittedName>
</protein>
<evidence type="ECO:0000313" key="3">
    <source>
        <dbReference type="Proteomes" id="UP000664521"/>
    </source>
</evidence>
<dbReference type="EMBL" id="CAJPDS010000065">
    <property type="protein sequence ID" value="CAF9932910.1"/>
    <property type="molecule type" value="Genomic_DNA"/>
</dbReference>
<organism evidence="2 3">
    <name type="scientific">Heterodermia speciosa</name>
    <dbReference type="NCBI Taxonomy" id="116794"/>
    <lineage>
        <taxon>Eukaryota</taxon>
        <taxon>Fungi</taxon>
        <taxon>Dikarya</taxon>
        <taxon>Ascomycota</taxon>
        <taxon>Pezizomycotina</taxon>
        <taxon>Lecanoromycetes</taxon>
        <taxon>OSLEUM clade</taxon>
        <taxon>Lecanoromycetidae</taxon>
        <taxon>Caliciales</taxon>
        <taxon>Physciaceae</taxon>
        <taxon>Heterodermia</taxon>
    </lineage>
</organism>
<dbReference type="PANTHER" id="PTHR21521">
    <property type="entry name" value="AMUN, ISOFORM A"/>
    <property type="match status" value="1"/>
</dbReference>
<feature type="region of interest" description="Disordered" evidence="1">
    <location>
        <begin position="200"/>
        <end position="266"/>
    </location>
</feature>
<name>A0A8H3FZF4_9LECA</name>
<comment type="caution">
    <text evidence="2">The sequence shown here is derived from an EMBL/GenBank/DDBJ whole genome shotgun (WGS) entry which is preliminary data.</text>
</comment>
<sequence length="266" mass="30030">MKFNLRASCITHADFKYHLSKYKDLAVPETLEQRRKAGDAFLEKPEVEGLVDWKLKHGAYHPTLAARVASNTSSAILTTTRTAFTNYSANLKTSGHTKALTALTTLKGIGPATASLLLSCYDPSHIPFFSDELYRYLHWEDKRDKGWDRKIRYTLKKYRALYDRLQILRLRLEHESGEEVKAIEIEKMAYALAKGTLQLLGPGKGKKEGNEEGEEAQPAPSKERGKDEDGEEVQPASSKKRGKDEGGEEVQPALSKKRKKTPRQLR</sequence>
<feature type="compositionally biased region" description="Basic residues" evidence="1">
    <location>
        <begin position="255"/>
        <end position="266"/>
    </location>
</feature>
<accession>A0A8H3FZF4</accession>